<dbReference type="InterPro" id="IPR001296">
    <property type="entry name" value="Glyco_trans_1"/>
</dbReference>
<evidence type="ECO:0000313" key="4">
    <source>
        <dbReference type="EMBL" id="KKU54976.1"/>
    </source>
</evidence>
<dbReference type="GO" id="GO:0009103">
    <property type="term" value="P:lipopolysaccharide biosynthetic process"/>
    <property type="evidence" value="ECO:0007669"/>
    <property type="project" value="TreeGrafter"/>
</dbReference>
<dbReference type="Pfam" id="PF13439">
    <property type="entry name" value="Glyco_transf_4"/>
    <property type="match status" value="1"/>
</dbReference>
<dbReference type="Proteomes" id="UP000034607">
    <property type="component" value="Unassembled WGS sequence"/>
</dbReference>
<protein>
    <submittedName>
        <fullName evidence="4">Glycosyl transferase group 1</fullName>
    </submittedName>
</protein>
<dbReference type="Gene3D" id="3.40.50.2000">
    <property type="entry name" value="Glycogen Phosphorylase B"/>
    <property type="match status" value="2"/>
</dbReference>
<dbReference type="PANTHER" id="PTHR46401">
    <property type="entry name" value="GLYCOSYLTRANSFERASE WBBK-RELATED"/>
    <property type="match status" value="1"/>
</dbReference>
<organism evidence="4 5">
    <name type="scientific">Candidatus Amesbacteria bacterium GW2011_GWA2_47_11</name>
    <dbReference type="NCBI Taxonomy" id="1618357"/>
    <lineage>
        <taxon>Bacteria</taxon>
        <taxon>Candidatus Amesiibacteriota</taxon>
    </lineage>
</organism>
<comment type="caution">
    <text evidence="4">The sequence shown here is derived from an EMBL/GenBank/DDBJ whole genome shotgun (WGS) entry which is preliminary data.</text>
</comment>
<proteinExistence type="predicted"/>
<dbReference type="SUPFAM" id="SSF53756">
    <property type="entry name" value="UDP-Glycosyltransferase/glycogen phosphorylase"/>
    <property type="match status" value="1"/>
</dbReference>
<evidence type="ECO:0000259" key="2">
    <source>
        <dbReference type="Pfam" id="PF00534"/>
    </source>
</evidence>
<feature type="domain" description="Glycosyltransferase subfamily 4-like N-terminal" evidence="3">
    <location>
        <begin position="104"/>
        <end position="186"/>
    </location>
</feature>
<dbReference type="EMBL" id="LCNM01000029">
    <property type="protein sequence ID" value="KKU54976.1"/>
    <property type="molecule type" value="Genomic_DNA"/>
</dbReference>
<sequence>MRIGIDASRAFVDSPTGTETYSYQVIRHILALPEARKHEWILYIKRISPSLIPPLKSSLRLASYAVRRGQGVILKEIPLSILWTQAGLAGRTWVDRLEVLWVPAHTLPVLRKPGLKTVVTIHGIEYEWLPEYENVLQKWYLPWSTIYAVRSATKVVAVSGFTKKQLVERLGADPGKIEVVHEGVETKIQKAKIKSVLKKYSLEEGKYLLFVGTIQPRKNLERLVEAFAVLCNAPSDPPLKSSLRLASYAVRGGRGSYEDFRLVIAGKWGWSYEGVRGAPVKYGVEDRVVFTGYVGEIEREVLLRSCLAYVQPSITEGFGLPVLEAMAARVPVVSSRGGALEEVTGAAGMLFNPYDVKEMVECLREVVESEGLRRELVKRGRERVKDFSWEKAARQTMKIIASL</sequence>
<dbReference type="InterPro" id="IPR028098">
    <property type="entry name" value="Glyco_trans_4-like_N"/>
</dbReference>
<dbReference type="AlphaFoldDB" id="A0A0G1RCT8"/>
<keyword evidence="1 4" id="KW-0808">Transferase</keyword>
<evidence type="ECO:0000256" key="1">
    <source>
        <dbReference type="ARBA" id="ARBA00022679"/>
    </source>
</evidence>
<reference evidence="4 5" key="1">
    <citation type="journal article" date="2015" name="Nature">
        <title>rRNA introns, odd ribosomes, and small enigmatic genomes across a large radiation of phyla.</title>
        <authorList>
            <person name="Brown C.T."/>
            <person name="Hug L.A."/>
            <person name="Thomas B.C."/>
            <person name="Sharon I."/>
            <person name="Castelle C.J."/>
            <person name="Singh A."/>
            <person name="Wilkins M.J."/>
            <person name="Williams K.H."/>
            <person name="Banfield J.F."/>
        </authorList>
    </citation>
    <scope>NUCLEOTIDE SEQUENCE [LARGE SCALE GENOMIC DNA]</scope>
</reference>
<evidence type="ECO:0000313" key="5">
    <source>
        <dbReference type="Proteomes" id="UP000034607"/>
    </source>
</evidence>
<dbReference type="GO" id="GO:0016757">
    <property type="term" value="F:glycosyltransferase activity"/>
    <property type="evidence" value="ECO:0007669"/>
    <property type="project" value="InterPro"/>
</dbReference>
<dbReference type="PANTHER" id="PTHR46401:SF2">
    <property type="entry name" value="GLYCOSYLTRANSFERASE WBBK-RELATED"/>
    <property type="match status" value="1"/>
</dbReference>
<feature type="domain" description="Glycosyl transferase family 1" evidence="2">
    <location>
        <begin position="203"/>
        <end position="383"/>
    </location>
</feature>
<gene>
    <name evidence="4" type="ORF">UX78_C0029G0003</name>
</gene>
<dbReference type="CDD" id="cd03809">
    <property type="entry name" value="GT4_MtfB-like"/>
    <property type="match status" value="1"/>
</dbReference>
<name>A0A0G1RCT8_9BACT</name>
<accession>A0A0G1RCT8</accession>
<evidence type="ECO:0000259" key="3">
    <source>
        <dbReference type="Pfam" id="PF13439"/>
    </source>
</evidence>
<dbReference type="Pfam" id="PF00534">
    <property type="entry name" value="Glycos_transf_1"/>
    <property type="match status" value="1"/>
</dbReference>